<evidence type="ECO:0000313" key="3">
    <source>
        <dbReference type="Proteomes" id="UP000085678"/>
    </source>
</evidence>
<dbReference type="KEGG" id="lak:106151482"/>
<dbReference type="InterPro" id="IPR050231">
    <property type="entry name" value="Iron_ascorbate_oxido_reductase"/>
</dbReference>
<dbReference type="PRINTS" id="PR00682">
    <property type="entry name" value="IPNSYNTHASE"/>
</dbReference>
<dbReference type="Pfam" id="PF03171">
    <property type="entry name" value="2OG-FeII_Oxy"/>
    <property type="match status" value="1"/>
</dbReference>
<protein>
    <submittedName>
        <fullName evidence="4">Probable iron/ascorbate oxidoreductase DDB_G0283291</fullName>
    </submittedName>
</protein>
<dbReference type="GO" id="GO:0046872">
    <property type="term" value="F:metal ion binding"/>
    <property type="evidence" value="ECO:0007669"/>
    <property type="project" value="UniProtKB-KW"/>
</dbReference>
<dbReference type="PROSITE" id="PS51471">
    <property type="entry name" value="FE2OG_OXY"/>
    <property type="match status" value="1"/>
</dbReference>
<keyword evidence="1" id="KW-0408">Iron</keyword>
<dbReference type="OrthoDB" id="288590at2759"/>
<dbReference type="InterPro" id="IPR026992">
    <property type="entry name" value="DIOX_N"/>
</dbReference>
<feature type="domain" description="Fe2OG dioxygenase" evidence="2">
    <location>
        <begin position="178"/>
        <end position="287"/>
    </location>
</feature>
<dbReference type="Pfam" id="PF14226">
    <property type="entry name" value="DIOX_N"/>
    <property type="match status" value="1"/>
</dbReference>
<dbReference type="OMA" id="HIDNAMV"/>
<reference evidence="4" key="1">
    <citation type="submission" date="2025-08" db="UniProtKB">
        <authorList>
            <consortium name="RefSeq"/>
        </authorList>
    </citation>
    <scope>IDENTIFICATION</scope>
    <source>
        <tissue evidence="4">Gonads</tissue>
    </source>
</reference>
<comment type="similarity">
    <text evidence="1">Belongs to the iron/ascorbate-dependent oxidoreductase family.</text>
</comment>
<dbReference type="GeneID" id="106151482"/>
<evidence type="ECO:0000313" key="4">
    <source>
        <dbReference type="RefSeq" id="XP_013380208.1"/>
    </source>
</evidence>
<dbReference type="InParanoid" id="A0A1S3H2G7"/>
<keyword evidence="3" id="KW-1185">Reference proteome</keyword>
<name>A0A1S3H2G7_LINAN</name>
<dbReference type="SUPFAM" id="SSF51197">
    <property type="entry name" value="Clavaminate synthase-like"/>
    <property type="match status" value="1"/>
</dbReference>
<dbReference type="InterPro" id="IPR044861">
    <property type="entry name" value="IPNS-like_FE2OG_OXY"/>
</dbReference>
<keyword evidence="1" id="KW-0560">Oxidoreductase</keyword>
<dbReference type="InterPro" id="IPR027443">
    <property type="entry name" value="IPNS-like_sf"/>
</dbReference>
<dbReference type="RefSeq" id="XP_013380208.1">
    <property type="nucleotide sequence ID" value="XM_013524754.1"/>
</dbReference>
<keyword evidence="1" id="KW-0479">Metal-binding</keyword>
<dbReference type="Proteomes" id="UP000085678">
    <property type="component" value="Unplaced"/>
</dbReference>
<proteinExistence type="inferred from homology"/>
<dbReference type="PANTHER" id="PTHR47990">
    <property type="entry name" value="2-OXOGLUTARATE (2OG) AND FE(II)-DEPENDENT OXYGENASE SUPERFAMILY PROTEIN-RELATED"/>
    <property type="match status" value="1"/>
</dbReference>
<accession>A0A1S3H2G7</accession>
<evidence type="ECO:0000259" key="2">
    <source>
        <dbReference type="PROSITE" id="PS51471"/>
    </source>
</evidence>
<dbReference type="GO" id="GO:0016491">
    <property type="term" value="F:oxidoreductase activity"/>
    <property type="evidence" value="ECO:0007669"/>
    <property type="project" value="UniProtKB-KW"/>
</dbReference>
<sequence length="339" mass="38581">MTTPKGVGLDSLPVIDLSKIHSDREGLAAKLVHAMEHVGFVYLDNVPGFNSTELLRMASWFLTQPEQWKKQVATKVWNPNPEVKNLYRGYFPVDPKASSYKEGFEIGIDLPGDDPDSKMTVLYEPNLWPVEDATSPSFRQYMTDYYKNMTEIGIDIMQLIAIGLEIEENSFTRIFSEKPLSTLRLIRYPRRYDTPPEVAHGCDGHPLHCNEHSDSVFLTLLATFNYAGLQIQNEQGHWVNVTPRPNGLVMNIGDVLQQMTGGRLKATRHRVLDLGVERMSVAFFLEPNYHADISRALIEPKLKDGSHLTDATNTTYGPWLINRMKNTKKNAEYKDADFY</sequence>
<dbReference type="AlphaFoldDB" id="A0A1S3H2G7"/>
<evidence type="ECO:0000256" key="1">
    <source>
        <dbReference type="RuleBase" id="RU003682"/>
    </source>
</evidence>
<organism evidence="3 4">
    <name type="scientific">Lingula anatina</name>
    <name type="common">Brachiopod</name>
    <name type="synonym">Lingula unguis</name>
    <dbReference type="NCBI Taxonomy" id="7574"/>
    <lineage>
        <taxon>Eukaryota</taxon>
        <taxon>Metazoa</taxon>
        <taxon>Spiralia</taxon>
        <taxon>Lophotrochozoa</taxon>
        <taxon>Brachiopoda</taxon>
        <taxon>Linguliformea</taxon>
        <taxon>Lingulata</taxon>
        <taxon>Lingulida</taxon>
        <taxon>Linguloidea</taxon>
        <taxon>Lingulidae</taxon>
        <taxon>Lingula</taxon>
    </lineage>
</organism>
<gene>
    <name evidence="4" type="primary">LOC106151482</name>
</gene>
<dbReference type="Gene3D" id="2.60.120.330">
    <property type="entry name" value="B-lactam Antibiotic, Isopenicillin N Synthase, Chain"/>
    <property type="match status" value="1"/>
</dbReference>
<dbReference type="InterPro" id="IPR005123">
    <property type="entry name" value="Oxoglu/Fe-dep_dioxygenase_dom"/>
</dbReference>